<dbReference type="WBParaSite" id="PTRK_0000567800.1">
    <property type="protein sequence ID" value="PTRK_0000567800.1"/>
    <property type="gene ID" value="PTRK_0000567800"/>
</dbReference>
<evidence type="ECO:0000313" key="1">
    <source>
        <dbReference type="Proteomes" id="UP000038045"/>
    </source>
</evidence>
<dbReference type="Proteomes" id="UP000038045">
    <property type="component" value="Unplaced"/>
</dbReference>
<protein>
    <submittedName>
        <fullName evidence="2">ZP domain-containing protein</fullName>
    </submittedName>
</protein>
<evidence type="ECO:0000313" key="2">
    <source>
        <dbReference type="WBParaSite" id="PTRK_0000567800.1"/>
    </source>
</evidence>
<name>A0A0N4ZDL6_PARTI</name>
<dbReference type="AlphaFoldDB" id="A0A0N4ZDL6"/>
<accession>A0A0N4ZDL6</accession>
<keyword evidence="1" id="KW-1185">Reference proteome</keyword>
<organism evidence="1 2">
    <name type="scientific">Parastrongyloides trichosuri</name>
    <name type="common">Possum-specific nematode worm</name>
    <dbReference type="NCBI Taxonomy" id="131310"/>
    <lineage>
        <taxon>Eukaryota</taxon>
        <taxon>Metazoa</taxon>
        <taxon>Ecdysozoa</taxon>
        <taxon>Nematoda</taxon>
        <taxon>Chromadorea</taxon>
        <taxon>Rhabditida</taxon>
        <taxon>Tylenchina</taxon>
        <taxon>Panagrolaimomorpha</taxon>
        <taxon>Strongyloidoidea</taxon>
        <taxon>Strongyloididae</taxon>
        <taxon>Parastrongyloides</taxon>
    </lineage>
</organism>
<sequence length="140" mass="16394">MYFKCKGENISNVNVSLLDCATKEGHCEFKYDLKPDDNFTALFVYHANFPKEGLFLPYIRIIHNCNSTNDKEKNECLPVYYLGMPNERVYCTPHRRLFGNIYNIGVLNLEEEKYRTSKLCSQDVLNALRISREKFLGIEH</sequence>
<reference evidence="2" key="1">
    <citation type="submission" date="2017-02" db="UniProtKB">
        <authorList>
            <consortium name="WormBaseParasite"/>
        </authorList>
    </citation>
    <scope>IDENTIFICATION</scope>
</reference>
<proteinExistence type="predicted"/>